<evidence type="ECO:0000256" key="12">
    <source>
        <dbReference type="ARBA" id="ARBA00024042"/>
    </source>
</evidence>
<evidence type="ECO:0000256" key="4">
    <source>
        <dbReference type="ARBA" id="ARBA00004923"/>
    </source>
</evidence>
<dbReference type="EC" id="1.1.3.15" evidence="5"/>
<feature type="transmembrane region" description="Helical" evidence="15">
    <location>
        <begin position="230"/>
        <end position="248"/>
    </location>
</feature>
<dbReference type="GO" id="GO:0050665">
    <property type="term" value="P:hydrogen peroxide biosynthetic process"/>
    <property type="evidence" value="ECO:0007669"/>
    <property type="project" value="UniProtKB-ARBA"/>
</dbReference>
<keyword evidence="6" id="KW-0323">Glycolate pathway</keyword>
<comment type="similarity">
    <text evidence="12">Belongs to the FMN-dependent alpha-hydroxy acid dehydrogenase family.</text>
</comment>
<evidence type="ECO:0000256" key="15">
    <source>
        <dbReference type="SAM" id="Phobius"/>
    </source>
</evidence>
<evidence type="ECO:0000256" key="13">
    <source>
        <dbReference type="ARBA" id="ARBA00036241"/>
    </source>
</evidence>
<dbReference type="GO" id="GO:0010181">
    <property type="term" value="F:FMN binding"/>
    <property type="evidence" value="ECO:0007669"/>
    <property type="project" value="InterPro"/>
</dbReference>
<dbReference type="GO" id="GO:0009854">
    <property type="term" value="P:oxidative photosynthetic carbon pathway"/>
    <property type="evidence" value="ECO:0007669"/>
    <property type="project" value="UniProtKB-KW"/>
</dbReference>
<evidence type="ECO:0000256" key="10">
    <source>
        <dbReference type="ARBA" id="ARBA00023140"/>
    </source>
</evidence>
<dbReference type="InterPro" id="IPR000262">
    <property type="entry name" value="FMN-dep_DH"/>
</dbReference>
<accession>A0A8X8Z0V4</accession>
<comment type="cofactor">
    <cofactor evidence="1">
        <name>FMN</name>
        <dbReference type="ChEBI" id="CHEBI:58210"/>
    </cofactor>
</comment>
<feature type="transmembrane region" description="Helical" evidence="15">
    <location>
        <begin position="163"/>
        <end position="182"/>
    </location>
</feature>
<evidence type="ECO:0000256" key="11">
    <source>
        <dbReference type="ARBA" id="ARBA00023238"/>
    </source>
</evidence>
<dbReference type="EMBL" id="PNBA02000021">
    <property type="protein sequence ID" value="KAG6387268.1"/>
    <property type="molecule type" value="Genomic_DNA"/>
</dbReference>
<dbReference type="InterPro" id="IPR037396">
    <property type="entry name" value="FMN_HAD"/>
</dbReference>
<name>A0A8X8Z0V4_SALSN</name>
<dbReference type="InterPro" id="IPR008259">
    <property type="entry name" value="FMN_hydac_DH_AS"/>
</dbReference>
<keyword evidence="11" id="KW-0601">Photorespiration</keyword>
<protein>
    <recommendedName>
        <fullName evidence="5">(S)-2-hydroxy-acid oxidase</fullName>
        <ecNumber evidence="5">1.1.3.15</ecNumber>
    </recommendedName>
</protein>
<evidence type="ECO:0000256" key="2">
    <source>
        <dbReference type="ARBA" id="ARBA00004141"/>
    </source>
</evidence>
<keyword evidence="9" id="KW-0560">Oxidoreductase</keyword>
<feature type="transmembrane region" description="Helical" evidence="15">
    <location>
        <begin position="106"/>
        <end position="133"/>
    </location>
</feature>
<dbReference type="InterPro" id="IPR013785">
    <property type="entry name" value="Aldolase_TIM"/>
</dbReference>
<dbReference type="AlphaFoldDB" id="A0A8X8Z0V4"/>
<feature type="compositionally biased region" description="Basic and acidic residues" evidence="14">
    <location>
        <begin position="327"/>
        <end position="337"/>
    </location>
</feature>
<evidence type="ECO:0000313" key="17">
    <source>
        <dbReference type="EMBL" id="KAG6387268.1"/>
    </source>
</evidence>
<evidence type="ECO:0000256" key="1">
    <source>
        <dbReference type="ARBA" id="ARBA00001917"/>
    </source>
</evidence>
<dbReference type="Pfam" id="PF01070">
    <property type="entry name" value="FMN_dh"/>
    <property type="match status" value="1"/>
</dbReference>
<keyword evidence="10" id="KW-0576">Peroxisome</keyword>
<feature type="transmembrane region" description="Helical" evidence="15">
    <location>
        <begin position="194"/>
        <end position="210"/>
    </location>
</feature>
<keyword evidence="18" id="KW-1185">Reference proteome</keyword>
<organism evidence="17">
    <name type="scientific">Salvia splendens</name>
    <name type="common">Scarlet sage</name>
    <dbReference type="NCBI Taxonomy" id="180675"/>
    <lineage>
        <taxon>Eukaryota</taxon>
        <taxon>Viridiplantae</taxon>
        <taxon>Streptophyta</taxon>
        <taxon>Embryophyta</taxon>
        <taxon>Tracheophyta</taxon>
        <taxon>Spermatophyta</taxon>
        <taxon>Magnoliopsida</taxon>
        <taxon>eudicotyledons</taxon>
        <taxon>Gunneridae</taxon>
        <taxon>Pentapetalae</taxon>
        <taxon>asterids</taxon>
        <taxon>lamiids</taxon>
        <taxon>Lamiales</taxon>
        <taxon>Lamiaceae</taxon>
        <taxon>Nepetoideae</taxon>
        <taxon>Mentheae</taxon>
        <taxon>Salviinae</taxon>
        <taxon>Salvia</taxon>
        <taxon>Salvia subgen. Calosphace</taxon>
        <taxon>core Calosphace</taxon>
    </lineage>
</organism>
<dbReference type="SUPFAM" id="SSF51395">
    <property type="entry name" value="FMN-linked oxidoreductases"/>
    <property type="match status" value="1"/>
</dbReference>
<evidence type="ECO:0000256" key="5">
    <source>
        <dbReference type="ARBA" id="ARBA00013087"/>
    </source>
</evidence>
<dbReference type="InterPro" id="IPR012133">
    <property type="entry name" value="Alpha-hydoxy_acid_DH_FMN"/>
</dbReference>
<keyword evidence="15" id="KW-0472">Membrane</keyword>
<keyword evidence="15" id="KW-1133">Transmembrane helix</keyword>
<feature type="transmembrane region" description="Helical" evidence="15">
    <location>
        <begin position="255"/>
        <end position="276"/>
    </location>
</feature>
<dbReference type="GO" id="GO:0005777">
    <property type="term" value="C:peroxisome"/>
    <property type="evidence" value="ECO:0007669"/>
    <property type="project" value="UniProtKB-SubCell"/>
</dbReference>
<dbReference type="GO" id="GO:0003973">
    <property type="term" value="F:(S)-2-hydroxy-acid oxidase activity"/>
    <property type="evidence" value="ECO:0007669"/>
    <property type="project" value="UniProtKB-EC"/>
</dbReference>
<feature type="transmembrane region" description="Helical" evidence="15">
    <location>
        <begin position="52"/>
        <end position="70"/>
    </location>
</feature>
<feature type="transmembrane region" description="Helical" evidence="15">
    <location>
        <begin position="140"/>
        <end position="157"/>
    </location>
</feature>
<keyword evidence="8" id="KW-0288">FMN</keyword>
<dbReference type="SUPFAM" id="SSF103481">
    <property type="entry name" value="Multidrug resistance efflux transporter EmrE"/>
    <property type="match status" value="1"/>
</dbReference>
<comment type="subcellular location">
    <subcellularLocation>
        <location evidence="2">Membrane</location>
        <topology evidence="2">Multi-pass membrane protein</topology>
    </subcellularLocation>
    <subcellularLocation>
        <location evidence="3">Peroxisome</location>
    </subcellularLocation>
</comment>
<dbReference type="PANTHER" id="PTHR10578:SF107">
    <property type="entry name" value="2-HYDROXYACID OXIDASE 1"/>
    <property type="match status" value="1"/>
</dbReference>
<sequence>MADRYTKWMKEEFKTYAYILIYIALSSGQIFFNKWVLSSKEMNFPYPLGLTLLHMVFSSALCFLVTKVFKIMKVEEGMTMDIYIWSVVPIGAMFAMTLWLGNTAYLYISVAFAQMLKAIMPVAVFILGVLAGLEVMNTRMLLIMSVISFGVLVASYGEISISWIGVVYQMGGVVGEALRLIFMEIFVKRKGLKLNPISMIAVCLLIPWIFLEMPKMDARATWSFKQPLILTLNSLCTFALNISVFLVISHTSALTIRVAGVVKDWVVVLVSALIFADTTLTPINLFGYAVAIAGVVAYNNHKLKKEATRVSPAEPAESVPLVSTPDSNREGSFDKPSAEMGEITNVTEYQAIAKEKLPKMAYDYYASGAEDQWTLAENRNAFSRILFRPRILIDVSKIDMTTTVLGFKISMPIMIAPTAFQKMAHPDGEYATARAASAAGTIMTLSSWATSSVEEVASTGPGIRFFQLYVYKDRNVVAQLVRRAERAGFKAIALTVDTPRLGRRESDIKNRFVLPPGLTLKNFEGLDLGKMDEANDSGLASYVAGQIDRTLSWKDVKWLQSITSMPILVKGVLTAEDARIAVQSGAAGIIVSNHGARQLDYVPSTIMALEEVVKGAQGRVPVFLDGGVRRGTDVFKALALGAAGIFIGRPVVFSLASEGEAGVRKVLQMLRDEFELTMALSGCRSLSEITRNHIVTEWDAPRGLPSARL</sequence>
<dbReference type="InterPro" id="IPR037185">
    <property type="entry name" value="EmrE-like"/>
</dbReference>
<proteinExistence type="inferred from homology"/>
<evidence type="ECO:0000256" key="14">
    <source>
        <dbReference type="SAM" id="MobiDB-lite"/>
    </source>
</evidence>
<evidence type="ECO:0000256" key="7">
    <source>
        <dbReference type="ARBA" id="ARBA00022630"/>
    </source>
</evidence>
<dbReference type="Pfam" id="PF03151">
    <property type="entry name" value="TPT"/>
    <property type="match status" value="1"/>
</dbReference>
<evidence type="ECO:0000256" key="3">
    <source>
        <dbReference type="ARBA" id="ARBA00004275"/>
    </source>
</evidence>
<evidence type="ECO:0000256" key="8">
    <source>
        <dbReference type="ARBA" id="ARBA00022643"/>
    </source>
</evidence>
<reference evidence="17" key="2">
    <citation type="submission" date="2020-08" db="EMBL/GenBank/DDBJ databases">
        <title>Plant Genome Project.</title>
        <authorList>
            <person name="Zhang R.-G."/>
        </authorList>
    </citation>
    <scope>NUCLEOTIDE SEQUENCE</scope>
    <source>
        <strain evidence="17">Huo1</strain>
        <tissue evidence="17">Leaf</tissue>
    </source>
</reference>
<feature type="transmembrane region" description="Helical" evidence="15">
    <location>
        <begin position="282"/>
        <end position="299"/>
    </location>
</feature>
<reference evidence="17" key="1">
    <citation type="submission" date="2018-01" db="EMBL/GenBank/DDBJ databases">
        <authorList>
            <person name="Mao J.F."/>
        </authorList>
    </citation>
    <scope>NUCLEOTIDE SEQUENCE</scope>
    <source>
        <strain evidence="17">Huo1</strain>
        <tissue evidence="17">Leaf</tissue>
    </source>
</reference>
<evidence type="ECO:0000313" key="18">
    <source>
        <dbReference type="Proteomes" id="UP000298416"/>
    </source>
</evidence>
<dbReference type="PROSITE" id="PS00557">
    <property type="entry name" value="FMN_HYDROXY_ACID_DH_1"/>
    <property type="match status" value="1"/>
</dbReference>
<dbReference type="PANTHER" id="PTHR10578">
    <property type="entry name" value="S -2-HYDROXY-ACID OXIDASE-RELATED"/>
    <property type="match status" value="1"/>
</dbReference>
<feature type="region of interest" description="Disordered" evidence="14">
    <location>
        <begin position="309"/>
        <end position="337"/>
    </location>
</feature>
<dbReference type="PROSITE" id="PS51349">
    <property type="entry name" value="FMN_HYDROXY_ACID_DH_2"/>
    <property type="match status" value="1"/>
</dbReference>
<comment type="pathway">
    <text evidence="4">Photosynthesis; photorespiration; glycine from 2-phosphoglycolate: step 2/3.</text>
</comment>
<feature type="transmembrane region" description="Helical" evidence="15">
    <location>
        <begin position="82"/>
        <end position="100"/>
    </location>
</feature>
<evidence type="ECO:0000259" key="16">
    <source>
        <dbReference type="PROSITE" id="PS51349"/>
    </source>
</evidence>
<dbReference type="Gene3D" id="3.20.20.70">
    <property type="entry name" value="Aldolase class I"/>
    <property type="match status" value="1"/>
</dbReference>
<keyword evidence="15" id="KW-0812">Transmembrane</keyword>
<dbReference type="Proteomes" id="UP000298416">
    <property type="component" value="Unassembled WGS sequence"/>
</dbReference>
<feature type="transmembrane region" description="Helical" evidence="15">
    <location>
        <begin position="15"/>
        <end position="32"/>
    </location>
</feature>
<gene>
    <name evidence="17" type="ORF">SASPL_152455</name>
</gene>
<evidence type="ECO:0000256" key="6">
    <source>
        <dbReference type="ARBA" id="ARBA00022594"/>
    </source>
</evidence>
<comment type="catalytic activity">
    <reaction evidence="13">
        <text>glycolate + O2 = glyoxylate + H2O2</text>
        <dbReference type="Rhea" id="RHEA:25311"/>
        <dbReference type="ChEBI" id="CHEBI:15379"/>
        <dbReference type="ChEBI" id="CHEBI:16240"/>
        <dbReference type="ChEBI" id="CHEBI:29805"/>
        <dbReference type="ChEBI" id="CHEBI:36655"/>
        <dbReference type="EC" id="1.1.3.15"/>
    </reaction>
    <physiologicalReaction direction="left-to-right" evidence="13">
        <dbReference type="Rhea" id="RHEA:25312"/>
    </physiologicalReaction>
</comment>
<comment type="caution">
    <text evidence="17">The sequence shown here is derived from an EMBL/GenBank/DDBJ whole genome shotgun (WGS) entry which is preliminary data.</text>
</comment>
<evidence type="ECO:0000256" key="9">
    <source>
        <dbReference type="ARBA" id="ARBA00023002"/>
    </source>
</evidence>
<keyword evidence="7" id="KW-0285">Flavoprotein</keyword>
<dbReference type="CDD" id="cd02809">
    <property type="entry name" value="alpha_hydroxyacid_oxid_FMN"/>
    <property type="match status" value="1"/>
</dbReference>
<dbReference type="InterPro" id="IPR004853">
    <property type="entry name" value="Sugar_P_trans_dom"/>
</dbReference>
<feature type="domain" description="FMN hydroxy acid dehydrogenase" evidence="16">
    <location>
        <begin position="338"/>
        <end position="699"/>
    </location>
</feature>
<dbReference type="FunFam" id="3.20.20.70:FF:000063">
    <property type="entry name" value="peroxisomal (S)-2-hydroxy-acid oxidase GLO1"/>
    <property type="match status" value="1"/>
</dbReference>